<dbReference type="InterPro" id="IPR003661">
    <property type="entry name" value="HisK_dim/P_dom"/>
</dbReference>
<keyword evidence="7" id="KW-0812">Transmembrane</keyword>
<evidence type="ECO:0000256" key="6">
    <source>
        <dbReference type="ARBA" id="ARBA00023012"/>
    </source>
</evidence>
<organism evidence="11 12">
    <name type="scientific">Natranaeroarchaeum aerophilus</name>
    <dbReference type="NCBI Taxonomy" id="2917711"/>
    <lineage>
        <taxon>Archaea</taxon>
        <taxon>Methanobacteriati</taxon>
        <taxon>Methanobacteriota</taxon>
        <taxon>Stenosarchaea group</taxon>
        <taxon>Halobacteria</taxon>
        <taxon>Halobacteriales</taxon>
        <taxon>Natronoarchaeaceae</taxon>
        <taxon>Natranaeroarchaeum</taxon>
    </lineage>
</organism>
<dbReference type="Pfam" id="PF16927">
    <property type="entry name" value="HisKA_7TM"/>
    <property type="match status" value="1"/>
</dbReference>
<dbReference type="Gene3D" id="3.30.450.20">
    <property type="entry name" value="PAS domain"/>
    <property type="match status" value="1"/>
</dbReference>
<dbReference type="InterPro" id="IPR000014">
    <property type="entry name" value="PAS"/>
</dbReference>
<accession>A0AAE3FST7</accession>
<dbReference type="PANTHER" id="PTHR43065">
    <property type="entry name" value="SENSOR HISTIDINE KINASE"/>
    <property type="match status" value="1"/>
</dbReference>
<evidence type="ECO:0000256" key="1">
    <source>
        <dbReference type="ARBA" id="ARBA00022553"/>
    </source>
</evidence>
<dbReference type="Pfam" id="PF08448">
    <property type="entry name" value="PAS_4"/>
    <property type="match status" value="1"/>
</dbReference>
<dbReference type="PROSITE" id="PS50112">
    <property type="entry name" value="PAS"/>
    <property type="match status" value="1"/>
</dbReference>
<comment type="caution">
    <text evidence="11">The sequence shown here is derived from an EMBL/GenBank/DDBJ whole genome shotgun (WGS) entry which is preliminary data.</text>
</comment>
<sequence length="566" mass="61732">MSLSVQWSWLALVTLSSGFANLILVWAVSKHRDQVGGTWFIGVASLMTAICFAYGGALFVFDPLWLRELLEMVVMLCTLWLGVAWLAFALVYTGRQYVLRTVPAAAITGFFGIITLVALTNGYHELIWMGFELDPVAGAATVTYDLTLMFYVLFAIGVILLSIAQLLLLDTLLSYGRLFQSQVAALLLTPIFPVVGIVAYFFSLGPVPQYSFLPLLLVPHMLLDIYALFSAGMFEFKPATRRIGERTAIDDLDTPVLTVDTEGRLINFNTTAAALFGERARGLVGRNLSELLSTEIDLGNREQDIELLIDGERRQYRITSSPFENVAGTPLGYTTVLQDITDLRQRQQRFAVINRVLRHNLRNDLTVIGGHAELIAGRDTDPSVTDSAETIVDESAALVALAERARELNRTIDGTVADGEPTKLRALVDDLVDERADSVWSPEVDISEGLSVRTDSDVLALVLGNLLDNAIEHIEDPSVRISAIPVRDDGDSIRIEITDTGPGIPEAELDALQNGSEDALQHGSGIGLWVVQSGITALGGDLSFSTENGTTVTLRIPGAVRDDLPR</sequence>
<name>A0AAE3FST7_9EURY</name>
<dbReference type="RefSeq" id="WP_250598239.1">
    <property type="nucleotide sequence ID" value="NZ_JAKRVY010000010.1"/>
</dbReference>
<dbReference type="PRINTS" id="PR00344">
    <property type="entry name" value="BCTRLSENSOR"/>
</dbReference>
<evidence type="ECO:0000256" key="3">
    <source>
        <dbReference type="ARBA" id="ARBA00022741"/>
    </source>
</evidence>
<dbReference type="EMBL" id="JAKRVY010000010">
    <property type="protein sequence ID" value="MCL9814937.1"/>
    <property type="molecule type" value="Genomic_DNA"/>
</dbReference>
<dbReference type="GO" id="GO:0005524">
    <property type="term" value="F:ATP binding"/>
    <property type="evidence" value="ECO:0007669"/>
    <property type="project" value="UniProtKB-KW"/>
</dbReference>
<dbReference type="SUPFAM" id="SSF55785">
    <property type="entry name" value="PYP-like sensor domain (PAS domain)"/>
    <property type="match status" value="1"/>
</dbReference>
<dbReference type="SMART" id="SM00387">
    <property type="entry name" value="HATPase_c"/>
    <property type="match status" value="1"/>
</dbReference>
<feature type="transmembrane region" description="Helical" evidence="7">
    <location>
        <begin position="6"/>
        <end position="27"/>
    </location>
</feature>
<evidence type="ECO:0000259" key="10">
    <source>
        <dbReference type="PROSITE" id="PS50113"/>
    </source>
</evidence>
<dbReference type="NCBIfam" id="TIGR00229">
    <property type="entry name" value="sensory_box"/>
    <property type="match status" value="1"/>
</dbReference>
<feature type="transmembrane region" description="Helical" evidence="7">
    <location>
        <begin position="215"/>
        <end position="236"/>
    </location>
</feature>
<keyword evidence="4" id="KW-0418">Kinase</keyword>
<dbReference type="InterPro" id="IPR004358">
    <property type="entry name" value="Sig_transdc_His_kin-like_C"/>
</dbReference>
<feature type="transmembrane region" description="Helical" evidence="7">
    <location>
        <begin position="148"/>
        <end position="169"/>
    </location>
</feature>
<keyword evidence="3" id="KW-0547">Nucleotide-binding</keyword>
<feature type="transmembrane region" description="Helical" evidence="7">
    <location>
        <begin position="39"/>
        <end position="61"/>
    </location>
</feature>
<dbReference type="InterPro" id="IPR013656">
    <property type="entry name" value="PAS_4"/>
</dbReference>
<dbReference type="SUPFAM" id="SSF55874">
    <property type="entry name" value="ATPase domain of HSP90 chaperone/DNA topoisomerase II/histidine kinase"/>
    <property type="match status" value="1"/>
</dbReference>
<keyword evidence="6" id="KW-0902">Two-component regulatory system</keyword>
<dbReference type="InterPro" id="IPR003594">
    <property type="entry name" value="HATPase_dom"/>
</dbReference>
<evidence type="ECO:0000259" key="8">
    <source>
        <dbReference type="PROSITE" id="PS50109"/>
    </source>
</evidence>
<dbReference type="GO" id="GO:0000155">
    <property type="term" value="F:phosphorelay sensor kinase activity"/>
    <property type="evidence" value="ECO:0007669"/>
    <property type="project" value="InterPro"/>
</dbReference>
<dbReference type="Pfam" id="PF02518">
    <property type="entry name" value="HATPase_c"/>
    <property type="match status" value="1"/>
</dbReference>
<dbReference type="PROSITE" id="PS50113">
    <property type="entry name" value="PAC"/>
    <property type="match status" value="1"/>
</dbReference>
<dbReference type="CDD" id="cd00130">
    <property type="entry name" value="PAS"/>
    <property type="match status" value="1"/>
</dbReference>
<evidence type="ECO:0000256" key="7">
    <source>
        <dbReference type="SAM" id="Phobius"/>
    </source>
</evidence>
<evidence type="ECO:0000256" key="4">
    <source>
        <dbReference type="ARBA" id="ARBA00022777"/>
    </source>
</evidence>
<evidence type="ECO:0000259" key="9">
    <source>
        <dbReference type="PROSITE" id="PS50112"/>
    </source>
</evidence>
<dbReference type="InterPro" id="IPR031621">
    <property type="entry name" value="HisKA_7TM"/>
</dbReference>
<keyword evidence="7" id="KW-0472">Membrane</keyword>
<evidence type="ECO:0000313" key="12">
    <source>
        <dbReference type="Proteomes" id="UP001202674"/>
    </source>
</evidence>
<dbReference type="PANTHER" id="PTHR43065:SF10">
    <property type="entry name" value="PEROXIDE STRESS-ACTIVATED HISTIDINE KINASE MAK3"/>
    <property type="match status" value="1"/>
</dbReference>
<feature type="domain" description="PAC" evidence="10">
    <location>
        <begin position="299"/>
        <end position="352"/>
    </location>
</feature>
<dbReference type="InterPro" id="IPR036890">
    <property type="entry name" value="HATPase_C_sf"/>
</dbReference>
<keyword evidence="7" id="KW-1133">Transmembrane helix</keyword>
<dbReference type="Gene3D" id="3.30.565.10">
    <property type="entry name" value="Histidine kinase-like ATPase, C-terminal domain"/>
    <property type="match status" value="1"/>
</dbReference>
<dbReference type="InterPro" id="IPR005467">
    <property type="entry name" value="His_kinase_dom"/>
</dbReference>
<dbReference type="InterPro" id="IPR000700">
    <property type="entry name" value="PAS-assoc_C"/>
</dbReference>
<feature type="transmembrane region" description="Helical" evidence="7">
    <location>
        <begin position="104"/>
        <end position="123"/>
    </location>
</feature>
<feature type="transmembrane region" description="Helical" evidence="7">
    <location>
        <begin position="181"/>
        <end position="203"/>
    </location>
</feature>
<keyword evidence="1" id="KW-0597">Phosphoprotein</keyword>
<dbReference type="PROSITE" id="PS50109">
    <property type="entry name" value="HIS_KIN"/>
    <property type="match status" value="1"/>
</dbReference>
<feature type="transmembrane region" description="Helical" evidence="7">
    <location>
        <begin position="73"/>
        <end position="92"/>
    </location>
</feature>
<keyword evidence="2" id="KW-0808">Transferase</keyword>
<dbReference type="InterPro" id="IPR035965">
    <property type="entry name" value="PAS-like_dom_sf"/>
</dbReference>
<dbReference type="CDD" id="cd00082">
    <property type="entry name" value="HisKA"/>
    <property type="match status" value="1"/>
</dbReference>
<evidence type="ECO:0000256" key="2">
    <source>
        <dbReference type="ARBA" id="ARBA00022679"/>
    </source>
</evidence>
<feature type="domain" description="Histidine kinase" evidence="8">
    <location>
        <begin position="356"/>
        <end position="560"/>
    </location>
</feature>
<evidence type="ECO:0000256" key="5">
    <source>
        <dbReference type="ARBA" id="ARBA00022840"/>
    </source>
</evidence>
<evidence type="ECO:0000313" key="11">
    <source>
        <dbReference type="EMBL" id="MCL9814937.1"/>
    </source>
</evidence>
<dbReference type="AlphaFoldDB" id="A0AAE3FST7"/>
<proteinExistence type="predicted"/>
<dbReference type="Proteomes" id="UP001202674">
    <property type="component" value="Unassembled WGS sequence"/>
</dbReference>
<protein>
    <submittedName>
        <fullName evidence="11">ATP-binding protein</fullName>
    </submittedName>
</protein>
<reference evidence="11 12" key="1">
    <citation type="journal article" date="2022" name="Syst. Appl. Microbiol.">
        <title>Natronocalculus amylovorans gen. nov., sp. nov., and Natranaeroarchaeum aerophilus sp. nov., dominant culturable amylolytic natronoarchaea from hypersaline soda lakes in southwestern Siberia.</title>
        <authorList>
            <person name="Sorokin D.Y."/>
            <person name="Elcheninov A.G."/>
            <person name="Khizhniak T.V."/>
            <person name="Koenen M."/>
            <person name="Bale N.J."/>
            <person name="Damste J.S.S."/>
            <person name="Kublanov I.V."/>
        </authorList>
    </citation>
    <scope>NUCLEOTIDE SEQUENCE [LARGE SCALE GENOMIC DNA]</scope>
    <source>
        <strain evidence="11 12">AArc-St1-1</strain>
    </source>
</reference>
<keyword evidence="5 11" id="KW-0067">ATP-binding</keyword>
<gene>
    <name evidence="11" type="ORF">AArcSt11_14860</name>
</gene>
<feature type="domain" description="PAS" evidence="9">
    <location>
        <begin position="246"/>
        <end position="312"/>
    </location>
</feature>
<keyword evidence="12" id="KW-1185">Reference proteome</keyword>